<proteinExistence type="predicted"/>
<dbReference type="AlphaFoldDB" id="A0AAD3H5B3"/>
<gene>
    <name evidence="2" type="ORF">CTEN210_06955</name>
</gene>
<dbReference type="EMBL" id="BLLK01000040">
    <property type="protein sequence ID" value="GFH50479.1"/>
    <property type="molecule type" value="Genomic_DNA"/>
</dbReference>
<comment type="caution">
    <text evidence="2">The sequence shown here is derived from an EMBL/GenBank/DDBJ whole genome shotgun (WGS) entry which is preliminary data.</text>
</comment>
<accession>A0AAD3H5B3</accession>
<name>A0AAD3H5B3_9STRA</name>
<protein>
    <submittedName>
        <fullName evidence="2">Uncharacterized protein</fullName>
    </submittedName>
</protein>
<evidence type="ECO:0000256" key="1">
    <source>
        <dbReference type="SAM" id="MobiDB-lite"/>
    </source>
</evidence>
<keyword evidence="3" id="KW-1185">Reference proteome</keyword>
<sequence>MPTTPLRSLASARARFRELAASNGEFTTPLRPGSELGGRDLEIHSVAPAIKVGTEVAYVRDPSGVCLTYIGSGSSLCLNAHECPIASHKAGNKFEAGTNPFFMELHQGVSAKGYRRGYTMSCLLLSGEPDNTLVESLLKEEGVEWKSRFEFLQTVPEEELTCSVISHLDMLQRTAIKNRPVLKERDPDDVDSPSMAQLLVKEMDRVSSITKQMLAACAEGSSSTLPDGLKDLVASDKSMKAVSDEIFMQLYKLLDLVGSLSSVVAVLQEDSADAESLKELVDGLSLVMRGIKTSIGQRPATSTLEPDVWSALAELEGKIDAEHNNLSQKIENVDAKTAAFVKVLEADEDEDSEMSGCGHTTHKSHSSCEHECCPSCTKNFQYIRELVDDLKRDNTSLKRKLEELDKEDVTSDQVGTFSIQKSVITGRHDVAALLLQWFPDASDLEPAFFVTPHLLWNLVWSKVLNNPNGMKIPFSDSDLMRAKINKRSAEAFYSTQSYLPQFMTADALPSSFSAKSSKSDRASSQAFKSIPTALDFGRSGDADYLHGKFRKALKDVTSQYNNYLSQKLLNHPIKECYLAAKQCLDDAVDHISHVLEFMEDQNYRNVSSFGEEKKTLAWNLVCACVKDVYEVHFKGCIDLVVATDLSDLNEVSVDVTYGAFAVNQLVKELNRMGLKHHPSVNTSQLRFMMESYAESSDDSAKIKKLEKALDTLTKAHEKQEEDMATLKRKHDNLNSVVSNMKKNKRSKRNGGEDDEE</sequence>
<organism evidence="2 3">
    <name type="scientific">Chaetoceros tenuissimus</name>
    <dbReference type="NCBI Taxonomy" id="426638"/>
    <lineage>
        <taxon>Eukaryota</taxon>
        <taxon>Sar</taxon>
        <taxon>Stramenopiles</taxon>
        <taxon>Ochrophyta</taxon>
        <taxon>Bacillariophyta</taxon>
        <taxon>Coscinodiscophyceae</taxon>
        <taxon>Chaetocerotophycidae</taxon>
        <taxon>Chaetocerotales</taxon>
        <taxon>Chaetocerotaceae</taxon>
        <taxon>Chaetoceros</taxon>
    </lineage>
</organism>
<dbReference type="Proteomes" id="UP001054902">
    <property type="component" value="Unassembled WGS sequence"/>
</dbReference>
<evidence type="ECO:0000313" key="3">
    <source>
        <dbReference type="Proteomes" id="UP001054902"/>
    </source>
</evidence>
<feature type="region of interest" description="Disordered" evidence="1">
    <location>
        <begin position="716"/>
        <end position="756"/>
    </location>
</feature>
<reference evidence="2 3" key="1">
    <citation type="journal article" date="2021" name="Sci. Rep.">
        <title>The genome of the diatom Chaetoceros tenuissimus carries an ancient integrated fragment of an extant virus.</title>
        <authorList>
            <person name="Hongo Y."/>
            <person name="Kimura K."/>
            <person name="Takaki Y."/>
            <person name="Yoshida Y."/>
            <person name="Baba S."/>
            <person name="Kobayashi G."/>
            <person name="Nagasaki K."/>
            <person name="Hano T."/>
            <person name="Tomaru Y."/>
        </authorList>
    </citation>
    <scope>NUCLEOTIDE SEQUENCE [LARGE SCALE GENOMIC DNA]</scope>
    <source>
        <strain evidence="2 3">NIES-3715</strain>
    </source>
</reference>
<evidence type="ECO:0000313" key="2">
    <source>
        <dbReference type="EMBL" id="GFH50479.1"/>
    </source>
</evidence>
<feature type="compositionally biased region" description="Basic and acidic residues" evidence="1">
    <location>
        <begin position="716"/>
        <end position="725"/>
    </location>
</feature>